<evidence type="ECO:0000256" key="7">
    <source>
        <dbReference type="RuleBase" id="RU003800"/>
    </source>
</evidence>
<keyword evidence="6" id="KW-0479">Metal-binding</keyword>
<evidence type="ECO:0000259" key="8">
    <source>
        <dbReference type="Pfam" id="PF02503"/>
    </source>
</evidence>
<proteinExistence type="inferred from homology"/>
<name>A0A9D9HQP1_9SPIR</name>
<evidence type="ECO:0000256" key="6">
    <source>
        <dbReference type="HAMAP-Rule" id="MF_00347"/>
    </source>
</evidence>
<keyword evidence="5 6" id="KW-0067">ATP-binding</keyword>
<dbReference type="PIRSF" id="PIRSF015589">
    <property type="entry name" value="PP_kinase"/>
    <property type="match status" value="1"/>
</dbReference>
<dbReference type="Gene3D" id="3.30.1840.10">
    <property type="entry name" value="Polyphosphate kinase middle domain"/>
    <property type="match status" value="1"/>
</dbReference>
<evidence type="ECO:0000313" key="13">
    <source>
        <dbReference type="Proteomes" id="UP000823638"/>
    </source>
</evidence>
<comment type="PTM">
    <text evidence="6 7">An intermediate of this reaction is the autophosphorylated ppk in which a phosphate is covalently linked to a histidine residue through a N-P bond.</text>
</comment>
<dbReference type="CDD" id="cd09168">
    <property type="entry name" value="PLDc_PaPPK1_C2_like"/>
    <property type="match status" value="1"/>
</dbReference>
<dbReference type="Pfam" id="PF13090">
    <property type="entry name" value="PP_kinase_C"/>
    <property type="match status" value="1"/>
</dbReference>
<evidence type="ECO:0000313" key="12">
    <source>
        <dbReference type="EMBL" id="MBO8458093.1"/>
    </source>
</evidence>
<dbReference type="EC" id="2.7.4.1" evidence="6 7"/>
<dbReference type="InterPro" id="IPR036830">
    <property type="entry name" value="PP_kinase_middle_dom_sf"/>
</dbReference>
<dbReference type="GO" id="GO:0006799">
    <property type="term" value="P:polyphosphate biosynthetic process"/>
    <property type="evidence" value="ECO:0007669"/>
    <property type="project" value="UniProtKB-UniRule"/>
</dbReference>
<dbReference type="Proteomes" id="UP000823638">
    <property type="component" value="Unassembled WGS sequence"/>
</dbReference>
<dbReference type="PANTHER" id="PTHR30218:SF0">
    <property type="entry name" value="POLYPHOSPHATE KINASE"/>
    <property type="match status" value="1"/>
</dbReference>
<dbReference type="Pfam" id="PF13089">
    <property type="entry name" value="PP_kinase_N"/>
    <property type="match status" value="1"/>
</dbReference>
<evidence type="ECO:0000256" key="2">
    <source>
        <dbReference type="ARBA" id="ARBA00022679"/>
    </source>
</evidence>
<dbReference type="SUPFAM" id="SSF143724">
    <property type="entry name" value="PHP14-like"/>
    <property type="match status" value="1"/>
</dbReference>
<dbReference type="Gene3D" id="1.20.58.310">
    <property type="entry name" value="Polyphosphate kinase N-terminal domain"/>
    <property type="match status" value="1"/>
</dbReference>
<dbReference type="InterPro" id="IPR041108">
    <property type="entry name" value="PP_kinase_C_1"/>
</dbReference>
<evidence type="ECO:0000256" key="5">
    <source>
        <dbReference type="ARBA" id="ARBA00022840"/>
    </source>
</evidence>
<feature type="binding site" evidence="6">
    <location>
        <position position="612"/>
    </location>
    <ligand>
        <name>ATP</name>
        <dbReference type="ChEBI" id="CHEBI:30616"/>
    </ligand>
</feature>
<dbReference type="InterPro" id="IPR036832">
    <property type="entry name" value="PPK_N_dom_sf"/>
</dbReference>
<dbReference type="Gene3D" id="3.30.870.10">
    <property type="entry name" value="Endonuclease Chain A"/>
    <property type="match status" value="2"/>
</dbReference>
<reference evidence="12" key="1">
    <citation type="submission" date="2020-10" db="EMBL/GenBank/DDBJ databases">
        <authorList>
            <person name="Gilroy R."/>
        </authorList>
    </citation>
    <scope>NUCLEOTIDE SEQUENCE</scope>
    <source>
        <strain evidence="12">10532</strain>
    </source>
</reference>
<dbReference type="GO" id="GO:0008976">
    <property type="term" value="F:polyphosphate kinase activity"/>
    <property type="evidence" value="ECO:0007669"/>
    <property type="project" value="UniProtKB-UniRule"/>
</dbReference>
<dbReference type="GO" id="GO:0009358">
    <property type="term" value="C:polyphosphate kinase complex"/>
    <property type="evidence" value="ECO:0007669"/>
    <property type="project" value="InterPro"/>
</dbReference>
<dbReference type="GO" id="GO:0005524">
    <property type="term" value="F:ATP binding"/>
    <property type="evidence" value="ECO:0007669"/>
    <property type="project" value="UniProtKB-KW"/>
</dbReference>
<dbReference type="NCBIfam" id="TIGR03705">
    <property type="entry name" value="poly_P_kin"/>
    <property type="match status" value="1"/>
</dbReference>
<evidence type="ECO:0000256" key="4">
    <source>
        <dbReference type="ARBA" id="ARBA00022777"/>
    </source>
</evidence>
<protein>
    <recommendedName>
        <fullName evidence="6 7">Polyphosphate kinase</fullName>
        <ecNumber evidence="6 7">2.7.4.1</ecNumber>
    </recommendedName>
    <alternativeName>
        <fullName evidence="6">ATP-polyphosphate phosphotransferase</fullName>
    </alternativeName>
    <alternativeName>
        <fullName evidence="6">Polyphosphoric acid kinase</fullName>
    </alternativeName>
</protein>
<feature type="binding site" evidence="6">
    <location>
        <position position="584"/>
    </location>
    <ligand>
        <name>ATP</name>
        <dbReference type="ChEBI" id="CHEBI:30616"/>
    </ligand>
</feature>
<dbReference type="InterPro" id="IPR025198">
    <property type="entry name" value="PPK_N_dom"/>
</dbReference>
<reference evidence="12" key="2">
    <citation type="journal article" date="2021" name="PeerJ">
        <title>Extensive microbial diversity within the chicken gut microbiome revealed by metagenomics and culture.</title>
        <authorList>
            <person name="Gilroy R."/>
            <person name="Ravi A."/>
            <person name="Getino M."/>
            <person name="Pursley I."/>
            <person name="Horton D.L."/>
            <person name="Alikhan N.F."/>
            <person name="Baker D."/>
            <person name="Gharbi K."/>
            <person name="Hall N."/>
            <person name="Watson M."/>
            <person name="Adriaenssens E.M."/>
            <person name="Foster-Nyarko E."/>
            <person name="Jarju S."/>
            <person name="Secka A."/>
            <person name="Antonio M."/>
            <person name="Oren A."/>
            <person name="Chaudhuri R.R."/>
            <person name="La Ragione R."/>
            <person name="Hildebrand F."/>
            <person name="Pallen M.J."/>
        </authorList>
    </citation>
    <scope>NUCLEOTIDE SEQUENCE</scope>
    <source>
        <strain evidence="12">10532</strain>
    </source>
</reference>
<evidence type="ECO:0000259" key="10">
    <source>
        <dbReference type="Pfam" id="PF13090"/>
    </source>
</evidence>
<comment type="similarity">
    <text evidence="6 7">Belongs to the polyphosphate kinase 1 (PPK1) family.</text>
</comment>
<evidence type="ECO:0000259" key="11">
    <source>
        <dbReference type="Pfam" id="PF17941"/>
    </source>
</evidence>
<evidence type="ECO:0000256" key="1">
    <source>
        <dbReference type="ARBA" id="ARBA00022553"/>
    </source>
</evidence>
<dbReference type="InterPro" id="IPR025200">
    <property type="entry name" value="PPK_C_dom2"/>
</dbReference>
<evidence type="ECO:0000256" key="3">
    <source>
        <dbReference type="ARBA" id="ARBA00022741"/>
    </source>
</evidence>
<feature type="binding site" evidence="6">
    <location>
        <position position="395"/>
    </location>
    <ligand>
        <name>Mg(2+)</name>
        <dbReference type="ChEBI" id="CHEBI:18420"/>
    </ligand>
</feature>
<keyword evidence="4 6" id="KW-0418">Kinase</keyword>
<dbReference type="Pfam" id="PF02503">
    <property type="entry name" value="PP_kinase"/>
    <property type="match status" value="1"/>
</dbReference>
<evidence type="ECO:0000259" key="9">
    <source>
        <dbReference type="Pfam" id="PF13089"/>
    </source>
</evidence>
<dbReference type="NCBIfam" id="NF003917">
    <property type="entry name" value="PRK05443.1-1"/>
    <property type="match status" value="1"/>
</dbReference>
<dbReference type="InterPro" id="IPR003414">
    <property type="entry name" value="PP_kinase"/>
</dbReference>
<feature type="domain" description="Polyphosphate kinase N-terminal" evidence="9">
    <location>
        <begin position="12"/>
        <end position="117"/>
    </location>
</feature>
<organism evidence="12 13">
    <name type="scientific">Candidatus Gallitreponema excrementavium</name>
    <dbReference type="NCBI Taxonomy" id="2840840"/>
    <lineage>
        <taxon>Bacteria</taxon>
        <taxon>Pseudomonadati</taxon>
        <taxon>Spirochaetota</taxon>
        <taxon>Spirochaetia</taxon>
        <taxon>Spirochaetales</taxon>
        <taxon>Candidatus Gallitreponema</taxon>
    </lineage>
</organism>
<dbReference type="InterPro" id="IPR024953">
    <property type="entry name" value="PP_kinase_middle"/>
</dbReference>
<sequence length="722" mass="83805">MDIELNKNAPKFFNRELSWLEFNKRVLSEGEDTSVPLLERLKFLAIVSSNFDEFFMVRVAGLKRMERHKNFEKDPSGRTPRQQLEEISFLAHEITVRQYKCLMEDVLPKLKNFGIEYLQPEKYTAQNKQYLENYFRNEVFPLLTPLRATEERCFPRINNLKIYVAFLLKKTKEDGKRTLEEVEKKEKKKDLQKNQEQLAIVQVPSYLSRIIQIPDQEGRFSFALLEDIIELYGTQLFPGYDVVESLIFKVTRDADFSVDEKRDEDFIQAMEEVLENRESSVPVRLVFFGDPGKIIQKLSKSLSLDLSEIYNLSGPVDLSVFSEISNQYGFENLKYPVWKNFWSTELPKEGEFWDLFKEKDIMLNFPYDSYDPVLKFISQAAEDPGVMAIKMTLYRTSGNSPIVKNLERAAQKGKQVTVFIELKARFDEERNISWAQELERAGVIVIYGIQHLKVHAKILLVVRKETNAVVRYTFLATGNFNEKTAKLYSDIGIFTANKEIANDATLFFNIISGYSAIQTMKRLVPSPFDIKKKLLFLIDREITRNETEKNGLICAKMNSLSDPEIIEALYRASNAGVKIKLNVRGICLLVPGIPGQSENIEVVSIIDRFLEHSRIFSFGNGGSTEVFIASADWMPRNLDRRVELMIPVLQTSLKERLSAILETYFLDNFKSHILESNGNWKKKAREGKTYRSQEILYQEAKRLAMAKTKEMRREFIVRRTKE</sequence>
<dbReference type="GO" id="GO:0046872">
    <property type="term" value="F:metal ion binding"/>
    <property type="evidence" value="ECO:0007669"/>
    <property type="project" value="UniProtKB-KW"/>
</dbReference>
<accession>A0A9D9HQP1</accession>
<feature type="domain" description="Polyphosphate kinase C-terminal" evidence="10">
    <location>
        <begin position="524"/>
        <end position="692"/>
    </location>
</feature>
<keyword evidence="3 6" id="KW-0547">Nucleotide-binding</keyword>
<comment type="caution">
    <text evidence="12">The sequence shown here is derived from an EMBL/GenBank/DDBJ whole genome shotgun (WGS) entry which is preliminary data.</text>
</comment>
<dbReference type="NCBIfam" id="NF003921">
    <property type="entry name" value="PRK05443.2-2"/>
    <property type="match status" value="1"/>
</dbReference>
<dbReference type="Pfam" id="PF17941">
    <property type="entry name" value="PP_kinase_C_1"/>
    <property type="match status" value="1"/>
</dbReference>
<feature type="domain" description="Polyphosphate kinase C-terminal" evidence="11">
    <location>
        <begin position="353"/>
        <end position="515"/>
    </location>
</feature>
<keyword evidence="1 6" id="KW-0597">Phosphoprotein</keyword>
<feature type="binding site" evidence="6">
    <location>
        <position position="50"/>
    </location>
    <ligand>
        <name>ATP</name>
        <dbReference type="ChEBI" id="CHEBI:30616"/>
    </ligand>
</feature>
<dbReference type="PANTHER" id="PTHR30218">
    <property type="entry name" value="POLYPHOSPHATE KINASE"/>
    <property type="match status" value="1"/>
</dbReference>
<keyword evidence="6" id="KW-0460">Magnesium</keyword>
<gene>
    <name evidence="12" type="primary">ppk1</name>
    <name evidence="6" type="synonym">ppk</name>
    <name evidence="12" type="ORF">IAA81_07685</name>
</gene>
<feature type="binding site" evidence="6">
    <location>
        <position position="425"/>
    </location>
    <ligand>
        <name>Mg(2+)</name>
        <dbReference type="ChEBI" id="CHEBI:18420"/>
    </ligand>
</feature>
<dbReference type="AlphaFoldDB" id="A0A9D9HQP1"/>
<dbReference type="EMBL" id="JADIMM010000087">
    <property type="protein sequence ID" value="MBO8458093.1"/>
    <property type="molecule type" value="Genomic_DNA"/>
</dbReference>
<dbReference type="HAMAP" id="MF_00347">
    <property type="entry name" value="Polyphosphate_kinase"/>
    <property type="match status" value="1"/>
</dbReference>
<feature type="active site" description="Phosphohistidine intermediate" evidence="6">
    <location>
        <position position="455"/>
    </location>
</feature>
<dbReference type="SUPFAM" id="SSF56024">
    <property type="entry name" value="Phospholipase D/nuclease"/>
    <property type="match status" value="2"/>
</dbReference>
<dbReference type="SUPFAM" id="SSF140356">
    <property type="entry name" value="PPK N-terminal domain-like"/>
    <property type="match status" value="1"/>
</dbReference>
<comment type="cofactor">
    <cofactor evidence="6">
        <name>Mg(2+)</name>
        <dbReference type="ChEBI" id="CHEBI:18420"/>
    </cofactor>
</comment>
<comment type="catalytic activity">
    <reaction evidence="6 7">
        <text>[phosphate](n) + ATP = [phosphate](n+1) + ADP</text>
        <dbReference type="Rhea" id="RHEA:19573"/>
        <dbReference type="Rhea" id="RHEA-COMP:9859"/>
        <dbReference type="Rhea" id="RHEA-COMP:14280"/>
        <dbReference type="ChEBI" id="CHEBI:16838"/>
        <dbReference type="ChEBI" id="CHEBI:30616"/>
        <dbReference type="ChEBI" id="CHEBI:456216"/>
        <dbReference type="EC" id="2.7.4.1"/>
    </reaction>
</comment>
<feature type="binding site" evidence="6">
    <location>
        <position position="488"/>
    </location>
    <ligand>
        <name>ATP</name>
        <dbReference type="ChEBI" id="CHEBI:30616"/>
    </ligand>
</feature>
<comment type="function">
    <text evidence="6 7">Catalyzes the reversible transfer of the terminal phosphate of ATP to form a long-chain polyphosphate (polyP).</text>
</comment>
<feature type="domain" description="Polyphosphate kinase middle" evidence="8">
    <location>
        <begin position="127"/>
        <end position="323"/>
    </location>
</feature>
<keyword evidence="2 6" id="KW-0808">Transferase</keyword>